<dbReference type="Proteomes" id="UP000267159">
    <property type="component" value="Unassembled WGS sequence"/>
</dbReference>
<evidence type="ECO:0000313" key="2">
    <source>
        <dbReference type="Proteomes" id="UP000267159"/>
    </source>
</evidence>
<evidence type="ECO:0000313" key="1">
    <source>
        <dbReference type="EMBL" id="RLT78464.1"/>
    </source>
</evidence>
<sequence length="88" mass="10019">MVNELNVPKLEYKTGEPMWVHWDNRMECFNDVIGRTPAEDLITTIGYLVYMDNKSIILGRSISNTEPRTARDVIQIPMSLVASYGEIG</sequence>
<comment type="caution">
    <text evidence="1">The sequence shown here is derived from an EMBL/GenBank/DDBJ whole genome shotgun (WGS) entry which is preliminary data.</text>
</comment>
<gene>
    <name evidence="1" type="ORF">D7Y07_19100</name>
</gene>
<proteinExistence type="predicted"/>
<dbReference type="EMBL" id="RAZM01000106">
    <property type="protein sequence ID" value="RLT78464.1"/>
    <property type="molecule type" value="Genomic_DNA"/>
</dbReference>
<name>A0A3L8A3B1_9BACE</name>
<dbReference type="AlphaFoldDB" id="A0A3L8A3B1"/>
<dbReference type="RefSeq" id="WP_121766441.1">
    <property type="nucleotide sequence ID" value="NZ_RAZM01000106.1"/>
</dbReference>
<accession>A0A3L8A3B1</accession>
<organism evidence="1 2">
    <name type="scientific">Bacteroides acidifaciens</name>
    <dbReference type="NCBI Taxonomy" id="85831"/>
    <lineage>
        <taxon>Bacteria</taxon>
        <taxon>Pseudomonadati</taxon>
        <taxon>Bacteroidota</taxon>
        <taxon>Bacteroidia</taxon>
        <taxon>Bacteroidales</taxon>
        <taxon>Bacteroidaceae</taxon>
        <taxon>Bacteroides</taxon>
    </lineage>
</organism>
<reference evidence="1 2" key="1">
    <citation type="submission" date="2018-09" db="EMBL/GenBank/DDBJ databases">
        <title>Murine metabolic-syndrome-specific gut microbial biobank.</title>
        <authorList>
            <person name="Liu C."/>
        </authorList>
    </citation>
    <scope>NUCLEOTIDE SEQUENCE [LARGE SCALE GENOMIC DNA]</scope>
    <source>
        <strain evidence="1 2">0.1X-D8-26</strain>
    </source>
</reference>
<protein>
    <submittedName>
        <fullName evidence="1">Uncharacterized protein</fullName>
    </submittedName>
</protein>